<name>A0A4P9W0H5_9FUNG</name>
<evidence type="ECO:0000313" key="2">
    <source>
        <dbReference type="EMBL" id="RKO83526.1"/>
    </source>
</evidence>
<feature type="compositionally biased region" description="Polar residues" evidence="1">
    <location>
        <begin position="472"/>
        <end position="487"/>
    </location>
</feature>
<dbReference type="EMBL" id="ML001136">
    <property type="protein sequence ID" value="RKO83526.1"/>
    <property type="molecule type" value="Genomic_DNA"/>
</dbReference>
<evidence type="ECO:0000256" key="1">
    <source>
        <dbReference type="SAM" id="MobiDB-lite"/>
    </source>
</evidence>
<keyword evidence="3" id="KW-1185">Reference proteome</keyword>
<dbReference type="AlphaFoldDB" id="A0A4P9W0H5"/>
<feature type="region of interest" description="Disordered" evidence="1">
    <location>
        <begin position="472"/>
        <end position="536"/>
    </location>
</feature>
<feature type="compositionally biased region" description="Basic residues" evidence="1">
    <location>
        <begin position="491"/>
        <end position="536"/>
    </location>
</feature>
<evidence type="ECO:0000313" key="3">
    <source>
        <dbReference type="Proteomes" id="UP000269721"/>
    </source>
</evidence>
<reference evidence="3" key="1">
    <citation type="journal article" date="2018" name="Nat. Microbiol.">
        <title>Leveraging single-cell genomics to expand the fungal tree of life.</title>
        <authorList>
            <person name="Ahrendt S.R."/>
            <person name="Quandt C.A."/>
            <person name="Ciobanu D."/>
            <person name="Clum A."/>
            <person name="Salamov A."/>
            <person name="Andreopoulos B."/>
            <person name="Cheng J.F."/>
            <person name="Woyke T."/>
            <person name="Pelin A."/>
            <person name="Henrissat B."/>
            <person name="Reynolds N.K."/>
            <person name="Benny G.L."/>
            <person name="Smith M.E."/>
            <person name="James T.Y."/>
            <person name="Grigoriev I.V."/>
        </authorList>
    </citation>
    <scope>NUCLEOTIDE SEQUENCE [LARGE SCALE GENOMIC DNA]</scope>
</reference>
<gene>
    <name evidence="2" type="ORF">BDK51DRAFT_34105</name>
</gene>
<proteinExistence type="predicted"/>
<feature type="non-terminal residue" evidence="2">
    <location>
        <position position="1"/>
    </location>
</feature>
<accession>A0A4P9W0H5</accession>
<dbReference type="Proteomes" id="UP000269721">
    <property type="component" value="Unassembled WGS sequence"/>
</dbReference>
<sequence length="536" mass="61336">FFFYIDDPGADAIYYDNASLDLLVINSMNIQYQKARFAYSTFQVTSSQFIFTMESAPKSWLGNDCRHELRGDALVAYARLLVSFVKVYTAYGMPVEWVEMIDDPSCPGVGHLTFNVATDNPYVTVFSDTIGLLDAWSVQVLESKKDACLWNEGSFDSRNYVKNQLVKSVQTCNWTIIDIPVYVTKFASNATRFSSGFDYGHSAPETVDYALRLIDNACAILSSGASNAICWYLANKLSIKSLYKNDGAKRPQRDALALLYKTIPQTGLVFQSNDVNSGTPDDQTIKSFVAKGNSFGFILSRAQTTDNLLGSLTLSVINSDWITSTDNNSISTMTLECFPAYISLTGVTSSITLSSQVKRKPSVTLDELEKRDEFYKRWGIKTDKEKWDAEHLYHYKKLNTDAKREKFEKVYYAAKKMPGQERMTREEIWKEYHLMFMTPAERKQYMLNQEVPYSPSSSRQILKSSSLDENHFSPTIFHNSPRNSNVGGRTLMKRRSRRSNLRRKKLYSKSSQKKNISKSRKRRVKKYSTRLQKYFH</sequence>
<organism evidence="2 3">
    <name type="scientific">Blyttiomyces helicus</name>
    <dbReference type="NCBI Taxonomy" id="388810"/>
    <lineage>
        <taxon>Eukaryota</taxon>
        <taxon>Fungi</taxon>
        <taxon>Fungi incertae sedis</taxon>
        <taxon>Chytridiomycota</taxon>
        <taxon>Chytridiomycota incertae sedis</taxon>
        <taxon>Chytridiomycetes</taxon>
        <taxon>Chytridiomycetes incertae sedis</taxon>
        <taxon>Blyttiomyces</taxon>
    </lineage>
</organism>
<protein>
    <submittedName>
        <fullName evidence="2">Uncharacterized protein</fullName>
    </submittedName>
</protein>